<dbReference type="FunFam" id="2.70.98.30:FF:000003">
    <property type="entry name" value="Alpha-mannosidase"/>
    <property type="match status" value="1"/>
</dbReference>
<dbReference type="SUPFAM" id="SSF88688">
    <property type="entry name" value="Families 57/38 glycoside transferase middle domain"/>
    <property type="match status" value="1"/>
</dbReference>
<dbReference type="Gene3D" id="2.70.98.30">
    <property type="entry name" value="Golgi alpha-mannosidase II, domain 4"/>
    <property type="match status" value="1"/>
</dbReference>
<dbReference type="PANTHER" id="PTHR11607:SF3">
    <property type="entry name" value="LYSOSOMAL ALPHA-MANNOSIDASE"/>
    <property type="match status" value="1"/>
</dbReference>
<comment type="caution">
    <text evidence="12">The sequence shown here is derived from an EMBL/GenBank/DDBJ whole genome shotgun (WGS) entry which is preliminary data.</text>
</comment>
<dbReference type="Gene3D" id="2.60.40.1180">
    <property type="entry name" value="Golgi alpha-mannosidase II"/>
    <property type="match status" value="1"/>
</dbReference>
<evidence type="ECO:0000256" key="10">
    <source>
        <dbReference type="RuleBase" id="RU361199"/>
    </source>
</evidence>
<dbReference type="Pfam" id="PF17677">
    <property type="entry name" value="Glyco_hydro38C2"/>
    <property type="match status" value="1"/>
</dbReference>
<evidence type="ECO:0000259" key="11">
    <source>
        <dbReference type="SMART" id="SM00872"/>
    </source>
</evidence>
<keyword evidence="6 10" id="KW-0862">Zinc</keyword>
<keyword evidence="7" id="KW-1015">Disulfide bond</keyword>
<keyword evidence="13" id="KW-1185">Reference proteome</keyword>
<proteinExistence type="inferred from homology"/>
<dbReference type="EMBL" id="CAXKWB010000670">
    <property type="protein sequence ID" value="CAL4061716.1"/>
    <property type="molecule type" value="Genomic_DNA"/>
</dbReference>
<dbReference type="InterPro" id="IPR041147">
    <property type="entry name" value="GH38_C"/>
</dbReference>
<comment type="similarity">
    <text evidence="2 10">Belongs to the glycosyl hydrolase 38 family.</text>
</comment>
<gene>
    <name evidence="12" type="ORF">MNOR_LOCUS2260</name>
</gene>
<dbReference type="InterPro" id="IPR011330">
    <property type="entry name" value="Glyco_hydro/deAcase_b/a-brl"/>
</dbReference>
<evidence type="ECO:0000256" key="8">
    <source>
        <dbReference type="ARBA" id="ARBA00023180"/>
    </source>
</evidence>
<evidence type="ECO:0000256" key="4">
    <source>
        <dbReference type="ARBA" id="ARBA00022723"/>
    </source>
</evidence>
<dbReference type="InterPro" id="IPR027291">
    <property type="entry name" value="Glyco_hydro_38_N_sf"/>
</dbReference>
<dbReference type="GO" id="GO:0005764">
    <property type="term" value="C:lysosome"/>
    <property type="evidence" value="ECO:0007669"/>
    <property type="project" value="TreeGrafter"/>
</dbReference>
<feature type="signal peptide" evidence="10">
    <location>
        <begin position="1"/>
        <end position="23"/>
    </location>
</feature>
<dbReference type="AlphaFoldDB" id="A0AAV2PQK0"/>
<dbReference type="FunFam" id="2.60.40.1180:FF:000018">
    <property type="entry name" value="Alpha-mannosidase"/>
    <property type="match status" value="1"/>
</dbReference>
<evidence type="ECO:0000313" key="13">
    <source>
        <dbReference type="Proteomes" id="UP001497623"/>
    </source>
</evidence>
<dbReference type="Pfam" id="PF09261">
    <property type="entry name" value="Alpha-mann_mid"/>
    <property type="match status" value="1"/>
</dbReference>
<dbReference type="FunFam" id="3.20.110.10:FF:000001">
    <property type="entry name" value="Alpha-mannosidase"/>
    <property type="match status" value="1"/>
</dbReference>
<keyword evidence="4 10" id="KW-0479">Metal-binding</keyword>
<dbReference type="GO" id="GO:0046872">
    <property type="term" value="F:metal ion binding"/>
    <property type="evidence" value="ECO:0007669"/>
    <property type="project" value="UniProtKB-KW"/>
</dbReference>
<dbReference type="CDD" id="cd10810">
    <property type="entry name" value="GH38N_AMII_LAM_like"/>
    <property type="match status" value="1"/>
</dbReference>
<dbReference type="InterPro" id="IPR015341">
    <property type="entry name" value="Glyco_hydro_38_cen"/>
</dbReference>
<dbReference type="InterPro" id="IPR000602">
    <property type="entry name" value="Glyco_hydro_38_N"/>
</dbReference>
<evidence type="ECO:0000256" key="5">
    <source>
        <dbReference type="ARBA" id="ARBA00022801"/>
    </source>
</evidence>
<evidence type="ECO:0000256" key="3">
    <source>
        <dbReference type="ARBA" id="ARBA00012752"/>
    </source>
</evidence>
<dbReference type="Pfam" id="PF01074">
    <property type="entry name" value="Glyco_hydro_38N"/>
    <property type="match status" value="1"/>
</dbReference>
<dbReference type="GO" id="GO:0004559">
    <property type="term" value="F:alpha-mannosidase activity"/>
    <property type="evidence" value="ECO:0007669"/>
    <property type="project" value="UniProtKB-EC"/>
</dbReference>
<dbReference type="InterPro" id="IPR037094">
    <property type="entry name" value="Glyco_hydro_38_cen_sf"/>
</dbReference>
<dbReference type="GO" id="GO:0006013">
    <property type="term" value="P:mannose metabolic process"/>
    <property type="evidence" value="ECO:0007669"/>
    <property type="project" value="InterPro"/>
</dbReference>
<dbReference type="PANTHER" id="PTHR11607">
    <property type="entry name" value="ALPHA-MANNOSIDASE"/>
    <property type="match status" value="1"/>
</dbReference>
<keyword evidence="10" id="KW-0732">Signal</keyword>
<reference evidence="12 13" key="1">
    <citation type="submission" date="2024-05" db="EMBL/GenBank/DDBJ databases">
        <authorList>
            <person name="Wallberg A."/>
        </authorList>
    </citation>
    <scope>NUCLEOTIDE SEQUENCE [LARGE SCALE GENOMIC DNA]</scope>
</reference>
<evidence type="ECO:0000256" key="1">
    <source>
        <dbReference type="ARBA" id="ARBA00000365"/>
    </source>
</evidence>
<sequence length="1004" mass="113905">MIRKEVFKLFWVIGICCIMTVECSQCPESKSGMLNVHLVSHTHDDVGWLKTVDQYYYGANNTIQRAGVQYILDSVVQALLENPNRKFIYVESAFFYRWWNQQTSEMQQTVKNLVSSGQLEFIGGGWCMNDEAASHYNAIIDQMSLGLMKLNATFGDSARPRIAWQIDPFGHSREQASLFAQMGFDGLFFGRLDYDDKRNRWKNQQMEMIWQASQNLGEASWLFTGALPNGYGPPQGFCFDILCDDAPIMDDPKLHDYNVDQKVSDFLSAAHEEAKGYATSDIIMTMGMDFHYQNAHVWFKNLDKLIRYVNQEQGKGSNVNIFYSTPSCYLDALHAAGKTWPTKQDDFFPYASDHHAFWTGYFTSRPTLKGYIRTTNSFLQAVKQLSAMAGFGYDDRLEELKEAMAVAQHHDAVSGTAQQHVTNDYSLRLSEGVDKGFDQMNDAFREIANGSSASPKLDFFFCPLLNVSSCPQTENSDSFVVSLYNPLARPRNKFVRLPVPPNYGYKVIDHQGNSVTAQLVPLPESLENIPGRSGSTSLFDLVFLAVDIPPLGTVQYHISRTTNSRIIRQQLSKLKVPKNGEDFIISHERVTLTLDGSSPNMMKIQTQGETDIKKRVINQEFVYYEGMVGNNSKEEFRASGAYIFRPDGNDPKPLGNKLKIKSLSGPVLTEIQQVWSPWVSQVVRIYDGTPKLEMEWLVGPIPISDTIGKEVVNRVTLEDMDTHDTFLTDANGRELLARVKDHRSTWHLNNTEPVSGNYYPVNSRLILKSANSDFKFAVMTDRSQGGTSLNSGQAELMIHRRLLHDDAFGVGEPLNETQFGEGLVVRGKHHLLLSDFSTPACDFGCLHRSLGEELMLEPVISIAPTSMDHATWRETQKTLWSGLSAPLPSSIHLLTLEPLNVNMLLLRLEHMYEQGESEKHSDPVKLDLKNLLSWWEIVKMHETTLSGNQWKEDESRLKWKVEKTNDNHIRRETNYAHNSDRDFVITLNPMEIKTFIITVEKKSV</sequence>
<dbReference type="SUPFAM" id="SSF88713">
    <property type="entry name" value="Glycoside hydrolase/deacetylase"/>
    <property type="match status" value="1"/>
</dbReference>
<keyword evidence="8" id="KW-0325">Glycoprotein</keyword>
<feature type="domain" description="Glycoside hydrolase family 38 central" evidence="11">
    <location>
        <begin position="356"/>
        <end position="429"/>
    </location>
</feature>
<comment type="cofactor">
    <cofactor evidence="10">
        <name>Zn(2+)</name>
        <dbReference type="ChEBI" id="CHEBI:29105"/>
    </cofactor>
    <text evidence="10">Binds 1 zinc ion per subunit.</text>
</comment>
<dbReference type="InterPro" id="IPR011682">
    <property type="entry name" value="Glyco_hydro_38_C"/>
</dbReference>
<dbReference type="InterPro" id="IPR011013">
    <property type="entry name" value="Gal_mutarotase_sf_dom"/>
</dbReference>
<dbReference type="InterPro" id="IPR013780">
    <property type="entry name" value="Glyco_hydro_b"/>
</dbReference>
<dbReference type="Proteomes" id="UP001497623">
    <property type="component" value="Unassembled WGS sequence"/>
</dbReference>
<feature type="chain" id="PRO_5043109080" description="Alpha-mannosidase" evidence="10">
    <location>
        <begin position="24"/>
        <end position="1004"/>
    </location>
</feature>
<dbReference type="SMART" id="SM00872">
    <property type="entry name" value="Alpha-mann_mid"/>
    <property type="match status" value="1"/>
</dbReference>
<evidence type="ECO:0000256" key="7">
    <source>
        <dbReference type="ARBA" id="ARBA00023157"/>
    </source>
</evidence>
<dbReference type="FunFam" id="1.20.1270.50:FF:000002">
    <property type="entry name" value="Alpha-mannosidase"/>
    <property type="match status" value="1"/>
</dbReference>
<dbReference type="Gene3D" id="3.20.110.10">
    <property type="entry name" value="Glycoside hydrolase 38, N terminal domain"/>
    <property type="match status" value="1"/>
</dbReference>
<evidence type="ECO:0000256" key="6">
    <source>
        <dbReference type="ARBA" id="ARBA00022833"/>
    </source>
</evidence>
<accession>A0AAV2PQK0</accession>
<name>A0AAV2PQK0_MEGNR</name>
<dbReference type="FunFam" id="1.20.1270.50:FF:000003">
    <property type="entry name" value="Alpha-mannosidase"/>
    <property type="match status" value="1"/>
</dbReference>
<evidence type="ECO:0000313" key="12">
    <source>
        <dbReference type="EMBL" id="CAL4061716.1"/>
    </source>
</evidence>
<keyword evidence="9 10" id="KW-0326">Glycosidase</keyword>
<dbReference type="EC" id="3.2.1.-" evidence="10"/>
<dbReference type="SUPFAM" id="SSF74650">
    <property type="entry name" value="Galactose mutarotase-like"/>
    <property type="match status" value="1"/>
</dbReference>
<organism evidence="12 13">
    <name type="scientific">Meganyctiphanes norvegica</name>
    <name type="common">Northern krill</name>
    <name type="synonym">Thysanopoda norvegica</name>
    <dbReference type="NCBI Taxonomy" id="48144"/>
    <lineage>
        <taxon>Eukaryota</taxon>
        <taxon>Metazoa</taxon>
        <taxon>Ecdysozoa</taxon>
        <taxon>Arthropoda</taxon>
        <taxon>Crustacea</taxon>
        <taxon>Multicrustacea</taxon>
        <taxon>Malacostraca</taxon>
        <taxon>Eumalacostraca</taxon>
        <taxon>Eucarida</taxon>
        <taxon>Euphausiacea</taxon>
        <taxon>Euphausiidae</taxon>
        <taxon>Meganyctiphanes</taxon>
    </lineage>
</organism>
<evidence type="ECO:0000256" key="9">
    <source>
        <dbReference type="ARBA" id="ARBA00023295"/>
    </source>
</evidence>
<dbReference type="Gene3D" id="1.20.1270.50">
    <property type="entry name" value="Glycoside hydrolase family 38, central domain"/>
    <property type="match status" value="2"/>
</dbReference>
<dbReference type="InterPro" id="IPR050843">
    <property type="entry name" value="Glycosyl_Hydrlase_38"/>
</dbReference>
<dbReference type="InterPro" id="IPR028995">
    <property type="entry name" value="Glyco_hydro_57/38_cen_sf"/>
</dbReference>
<comment type="catalytic activity">
    <reaction evidence="1">
        <text>Hydrolysis of terminal, non-reducing alpha-D-mannose residues in alpha-D-mannosides.</text>
        <dbReference type="EC" id="3.2.1.24"/>
    </reaction>
</comment>
<keyword evidence="5 10" id="KW-0378">Hydrolase</keyword>
<dbReference type="Pfam" id="PF07748">
    <property type="entry name" value="Glyco_hydro_38C"/>
    <property type="match status" value="1"/>
</dbReference>
<dbReference type="Gene3D" id="2.60.40.1360">
    <property type="match status" value="1"/>
</dbReference>
<evidence type="ECO:0000256" key="2">
    <source>
        <dbReference type="ARBA" id="ARBA00009792"/>
    </source>
</evidence>
<dbReference type="GO" id="GO:0030246">
    <property type="term" value="F:carbohydrate binding"/>
    <property type="evidence" value="ECO:0007669"/>
    <property type="project" value="InterPro"/>
</dbReference>
<protein>
    <recommendedName>
        <fullName evidence="3 10">Alpha-mannosidase</fullName>
        <ecNumber evidence="10">3.2.1.-</ecNumber>
    </recommendedName>
</protein>